<evidence type="ECO:0000313" key="2">
    <source>
        <dbReference type="Proteomes" id="UP000298652"/>
    </source>
</evidence>
<gene>
    <name evidence="1" type="ORF">SEVIR_2G325700v2</name>
</gene>
<evidence type="ECO:0000313" key="1">
    <source>
        <dbReference type="EMBL" id="TKW34738.1"/>
    </source>
</evidence>
<dbReference type="PANTHER" id="PTHR10476">
    <property type="entry name" value="CHARGED MULTIVESICULAR BODY PROTEIN"/>
    <property type="match status" value="1"/>
</dbReference>
<dbReference type="Pfam" id="PF03357">
    <property type="entry name" value="Snf7"/>
    <property type="match status" value="1"/>
</dbReference>
<accession>A0A4U6VXL2</accession>
<dbReference type="Gramene" id="TKW34738">
    <property type="protein sequence ID" value="TKW34738"/>
    <property type="gene ID" value="SEVIR_2G325700v2"/>
</dbReference>
<reference evidence="1" key="1">
    <citation type="submission" date="2019-03" db="EMBL/GenBank/DDBJ databases">
        <title>WGS assembly of Setaria viridis.</title>
        <authorList>
            <person name="Huang P."/>
            <person name="Jenkins J."/>
            <person name="Grimwood J."/>
            <person name="Barry K."/>
            <person name="Healey A."/>
            <person name="Mamidi S."/>
            <person name="Sreedasyam A."/>
            <person name="Shu S."/>
            <person name="Feldman M."/>
            <person name="Wu J."/>
            <person name="Yu Y."/>
            <person name="Chen C."/>
            <person name="Johnson J."/>
            <person name="Rokhsar D."/>
            <person name="Baxter I."/>
            <person name="Schmutz J."/>
            <person name="Brutnell T."/>
            <person name="Kellogg E."/>
        </authorList>
    </citation>
    <scope>NUCLEOTIDE SEQUENCE [LARGE SCALE GENOMIC DNA]</scope>
</reference>
<keyword evidence="2" id="KW-1185">Reference proteome</keyword>
<proteinExistence type="predicted"/>
<evidence type="ECO:0008006" key="3">
    <source>
        <dbReference type="Google" id="ProtNLM"/>
    </source>
</evidence>
<protein>
    <recommendedName>
        <fullName evidence="3">Charged multivesicular body protein 3</fullName>
    </recommendedName>
</protein>
<dbReference type="EMBL" id="CM016553">
    <property type="protein sequence ID" value="TKW34738.1"/>
    <property type="molecule type" value="Genomic_DNA"/>
</dbReference>
<dbReference type="OMA" id="HISSVFM"/>
<dbReference type="InterPro" id="IPR005024">
    <property type="entry name" value="Snf7_fam"/>
</dbReference>
<dbReference type="GO" id="GO:0007034">
    <property type="term" value="P:vacuolar transport"/>
    <property type="evidence" value="ECO:0007669"/>
    <property type="project" value="InterPro"/>
</dbReference>
<dbReference type="AlphaFoldDB" id="A0A4U6VXL2"/>
<dbReference type="Gene3D" id="6.10.140.1230">
    <property type="match status" value="1"/>
</dbReference>
<sequence>MYPPFNLVRELGRGRICGWELMIDRGFSSLSPRAVRGVFSIDRHRIVLRTACACVSAEAPREEKKVEKAIREAAKRNDMASVKTLAKELVRSRRALSRLYENKAHISSVFMRLGEIIGTKRTNECLSKSAEVMNIVNDLMKAPELAVTMQQFGKEMLKVEVMEEMVNEIVDSALDSEDPEDEIEEEVDKVLAALGAEIASRLLAAQRIKQASMSRVPGQQVASNKLSMRVSMVARKI</sequence>
<organism evidence="1 2">
    <name type="scientific">Setaria viridis</name>
    <name type="common">Green bristlegrass</name>
    <name type="synonym">Setaria italica subsp. viridis</name>
    <dbReference type="NCBI Taxonomy" id="4556"/>
    <lineage>
        <taxon>Eukaryota</taxon>
        <taxon>Viridiplantae</taxon>
        <taxon>Streptophyta</taxon>
        <taxon>Embryophyta</taxon>
        <taxon>Tracheophyta</taxon>
        <taxon>Spermatophyta</taxon>
        <taxon>Magnoliopsida</taxon>
        <taxon>Liliopsida</taxon>
        <taxon>Poales</taxon>
        <taxon>Poaceae</taxon>
        <taxon>PACMAD clade</taxon>
        <taxon>Panicoideae</taxon>
        <taxon>Panicodae</taxon>
        <taxon>Paniceae</taxon>
        <taxon>Cenchrinae</taxon>
        <taxon>Setaria</taxon>
    </lineage>
</organism>
<name>A0A4U6VXL2_SETVI</name>
<dbReference type="Proteomes" id="UP000298652">
    <property type="component" value="Chromosome 2"/>
</dbReference>